<evidence type="ECO:0000313" key="8">
    <source>
        <dbReference type="Proteomes" id="UP000254835"/>
    </source>
</evidence>
<dbReference type="AlphaFoldDB" id="A0A380Q076"/>
<dbReference type="InterPro" id="IPR000259">
    <property type="entry name" value="Adhesion_dom_fimbrial"/>
</dbReference>
<dbReference type="GO" id="GO:0009289">
    <property type="term" value="C:pilus"/>
    <property type="evidence" value="ECO:0007669"/>
    <property type="project" value="UniProtKB-SubCell"/>
</dbReference>
<evidence type="ECO:0000259" key="6">
    <source>
        <dbReference type="Pfam" id="PF22003"/>
    </source>
</evidence>
<comment type="subcellular location">
    <subcellularLocation>
        <location evidence="1">Fimbrium</location>
    </subcellularLocation>
</comment>
<dbReference type="OrthoDB" id="8970968at2"/>
<evidence type="ECO:0000256" key="2">
    <source>
        <dbReference type="ARBA" id="ARBA00006671"/>
    </source>
</evidence>
<dbReference type="EMBL" id="UHJA01000001">
    <property type="protein sequence ID" value="SUP78862.1"/>
    <property type="molecule type" value="Genomic_DNA"/>
</dbReference>
<dbReference type="PANTHER" id="PTHR33420:SF3">
    <property type="entry name" value="FIMBRIAL SUBUNIT ELFA"/>
    <property type="match status" value="1"/>
</dbReference>
<reference evidence="7 8" key="1">
    <citation type="submission" date="2018-06" db="EMBL/GenBank/DDBJ databases">
        <authorList>
            <consortium name="Pathogen Informatics"/>
            <person name="Doyle S."/>
        </authorList>
    </citation>
    <scope>NUCLEOTIDE SEQUENCE [LARGE SCALE GENOMIC DNA]</scope>
    <source>
        <strain evidence="7 8">NCTC11470</strain>
    </source>
</reference>
<dbReference type="InterPro" id="IPR036937">
    <property type="entry name" value="Adhesion_dom_fimbrial_sf"/>
</dbReference>
<proteinExistence type="inferred from homology"/>
<dbReference type="Gene3D" id="2.60.40.3310">
    <property type="match status" value="1"/>
</dbReference>
<organism evidence="7 8">
    <name type="scientific">Yersinia frederiksenii</name>
    <dbReference type="NCBI Taxonomy" id="29484"/>
    <lineage>
        <taxon>Bacteria</taxon>
        <taxon>Pseudomonadati</taxon>
        <taxon>Pseudomonadota</taxon>
        <taxon>Gammaproteobacteria</taxon>
        <taxon>Enterobacterales</taxon>
        <taxon>Yersiniaceae</taxon>
        <taxon>Yersinia</taxon>
    </lineage>
</organism>
<evidence type="ECO:0000259" key="5">
    <source>
        <dbReference type="Pfam" id="PF00419"/>
    </source>
</evidence>
<evidence type="ECO:0000256" key="4">
    <source>
        <dbReference type="ARBA" id="ARBA00023263"/>
    </source>
</evidence>
<dbReference type="InterPro" id="IPR008966">
    <property type="entry name" value="Adhesion_dom_sf"/>
</dbReference>
<dbReference type="Pfam" id="PF22003">
    <property type="entry name" value="MrkDrd"/>
    <property type="match status" value="1"/>
</dbReference>
<evidence type="ECO:0000256" key="1">
    <source>
        <dbReference type="ARBA" id="ARBA00004561"/>
    </source>
</evidence>
<dbReference type="RefSeq" id="WP_115155788.1">
    <property type="nucleotide sequence ID" value="NZ_UHJA01000001.1"/>
</dbReference>
<dbReference type="InterPro" id="IPR050263">
    <property type="entry name" value="Bact_Fimbrial_Adh_Pro"/>
</dbReference>
<accession>A0A380Q076</accession>
<comment type="similarity">
    <text evidence="2">Belongs to the fimbrial protein family.</text>
</comment>
<feature type="domain" description="MrkD-like receptor binding" evidence="6">
    <location>
        <begin position="13"/>
        <end position="110"/>
    </location>
</feature>
<dbReference type="GO" id="GO:0043709">
    <property type="term" value="P:cell adhesion involved in single-species biofilm formation"/>
    <property type="evidence" value="ECO:0007669"/>
    <property type="project" value="TreeGrafter"/>
</dbReference>
<sequence>MGGGVKTRLTSTYTRGNSLSALPDVYSTEIGGVGIRIKWPVSRDAAYFPTIQDCQSPCTINNDSLLIEFIQIGKITAGDIPQGEIAKVVLTAAEETSNSVTLLSIVLTANTSVVVRSCMIANSNLNIDLGSYPLSDFNTGNKHGTQVPFSISVYCPQASSVKIAFTTVEQQPVGSSRGVIRNTIPVENGGAKGIGTRMLTGNGIIAQQVDGTKSSEIIFNVDEHKDLNYFAQIYIVDSDRKNITSGNVAGQVYFNLTIE</sequence>
<gene>
    <name evidence="7" type="ORF">NCTC11470_04000</name>
</gene>
<feature type="domain" description="Fimbrial-type adhesion" evidence="5">
    <location>
        <begin position="112"/>
        <end position="258"/>
    </location>
</feature>
<dbReference type="Gene3D" id="2.60.40.1090">
    <property type="entry name" value="Fimbrial-type adhesion domain"/>
    <property type="match status" value="1"/>
</dbReference>
<evidence type="ECO:0000313" key="7">
    <source>
        <dbReference type="EMBL" id="SUP78862.1"/>
    </source>
</evidence>
<evidence type="ECO:0000256" key="3">
    <source>
        <dbReference type="ARBA" id="ARBA00022729"/>
    </source>
</evidence>
<protein>
    <submittedName>
        <fullName evidence="7">Putative major fimbrial protein SthE</fullName>
    </submittedName>
</protein>
<dbReference type="Proteomes" id="UP000254835">
    <property type="component" value="Unassembled WGS sequence"/>
</dbReference>
<dbReference type="Pfam" id="PF00419">
    <property type="entry name" value="Fimbrial"/>
    <property type="match status" value="1"/>
</dbReference>
<keyword evidence="4" id="KW-0281">Fimbrium</keyword>
<keyword evidence="3" id="KW-0732">Signal</keyword>
<dbReference type="InterPro" id="IPR054160">
    <property type="entry name" value="MrkD_recept-bd"/>
</dbReference>
<name>A0A380Q076_YERFR</name>
<dbReference type="SUPFAM" id="SSF49401">
    <property type="entry name" value="Bacterial adhesins"/>
    <property type="match status" value="1"/>
</dbReference>
<dbReference type="PANTHER" id="PTHR33420">
    <property type="entry name" value="FIMBRIAL SUBUNIT ELFA-RELATED"/>
    <property type="match status" value="1"/>
</dbReference>